<dbReference type="Pfam" id="PF13417">
    <property type="entry name" value="GST_N_3"/>
    <property type="match status" value="1"/>
</dbReference>
<keyword evidence="4" id="KW-1185">Reference proteome</keyword>
<dbReference type="PROSITE" id="PS51354">
    <property type="entry name" value="GLUTAREDOXIN_2"/>
    <property type="match status" value="1"/>
</dbReference>
<evidence type="ECO:0000313" key="4">
    <source>
        <dbReference type="Proteomes" id="UP000254069"/>
    </source>
</evidence>
<sequence>MFVIRWILGRIILLLNFVFSPKGLKRQPEQQADIDEQCRSLSLYQYPACPFCVKVRRAMKRQSLNITTLDAKQEPHKSALQNGGGTMKVPCLKIEQAGEVTWMYESNDIISYLNQRFG</sequence>
<dbReference type="AlphaFoldDB" id="A0A2T3GX90"/>
<dbReference type="Gene3D" id="3.40.30.10">
    <property type="entry name" value="Glutaredoxin"/>
    <property type="match status" value="1"/>
</dbReference>
<gene>
    <name evidence="3" type="ORF">NCTC10738_03535</name>
    <name evidence="2" type="ORF">TUM17379_24830</name>
</gene>
<dbReference type="Proteomes" id="UP000825078">
    <property type="component" value="Chromosome"/>
</dbReference>
<reference evidence="3 4" key="1">
    <citation type="submission" date="2018-06" db="EMBL/GenBank/DDBJ databases">
        <authorList>
            <consortium name="Pathogen Informatics"/>
            <person name="Doyle S."/>
        </authorList>
    </citation>
    <scope>NUCLEOTIDE SEQUENCE [LARGE SCALE GENOMIC DNA]</scope>
    <source>
        <strain evidence="3 4">NCTC10738</strain>
    </source>
</reference>
<dbReference type="SUPFAM" id="SSF52833">
    <property type="entry name" value="Thioredoxin-like"/>
    <property type="match status" value="1"/>
</dbReference>
<dbReference type="STRING" id="38313.GCA_000947195_02567"/>
<dbReference type="Proteomes" id="UP000254069">
    <property type="component" value="Unassembled WGS sequence"/>
</dbReference>
<dbReference type="PROSITE" id="PS50404">
    <property type="entry name" value="GST_NTER"/>
    <property type="match status" value="1"/>
</dbReference>
<accession>A0A2T3GX90</accession>
<reference evidence="2" key="2">
    <citation type="submission" date="2021-05" db="EMBL/GenBank/DDBJ databases">
        <title>Molecular characterization for Shewanella algae harboring chromosomal blaOXA-55-like strains isolated from clinical and environment sample.</title>
        <authorList>
            <person name="Ohama Y."/>
            <person name="Aoki K."/>
            <person name="Harada S."/>
            <person name="Moriya K."/>
            <person name="Ishii Y."/>
            <person name="Tateda K."/>
        </authorList>
    </citation>
    <scope>NUCLEOTIDE SEQUENCE</scope>
    <source>
        <strain evidence="2">TUM17379</strain>
    </source>
</reference>
<proteinExistence type="predicted"/>
<dbReference type="RefSeq" id="WP_025889405.1">
    <property type="nucleotide sequence ID" value="NZ_AP024609.1"/>
</dbReference>
<evidence type="ECO:0000259" key="1">
    <source>
        <dbReference type="PROSITE" id="PS50404"/>
    </source>
</evidence>
<accession>A0A380BLL5</accession>
<organism evidence="3 4">
    <name type="scientific">Shewanella algae</name>
    <dbReference type="NCBI Taxonomy" id="38313"/>
    <lineage>
        <taxon>Bacteria</taxon>
        <taxon>Pseudomonadati</taxon>
        <taxon>Pseudomonadota</taxon>
        <taxon>Gammaproteobacteria</taxon>
        <taxon>Alteromonadales</taxon>
        <taxon>Shewanellaceae</taxon>
        <taxon>Shewanella</taxon>
    </lineage>
</organism>
<evidence type="ECO:0000313" key="3">
    <source>
        <dbReference type="EMBL" id="SUJ02785.1"/>
    </source>
</evidence>
<feature type="domain" description="GST N-terminal" evidence="1">
    <location>
        <begin position="39"/>
        <end position="118"/>
    </location>
</feature>
<evidence type="ECO:0000313" key="2">
    <source>
        <dbReference type="EMBL" id="BCV45465.1"/>
    </source>
</evidence>
<name>A0A2T3GX90_9GAMM</name>
<protein>
    <submittedName>
        <fullName evidence="2 3">Glutaredoxin</fullName>
    </submittedName>
</protein>
<dbReference type="InterPro" id="IPR036249">
    <property type="entry name" value="Thioredoxin-like_sf"/>
</dbReference>
<dbReference type="EMBL" id="AP024613">
    <property type="protein sequence ID" value="BCV45465.1"/>
    <property type="molecule type" value="Genomic_DNA"/>
</dbReference>
<dbReference type="InterPro" id="IPR004045">
    <property type="entry name" value="Glutathione_S-Trfase_N"/>
</dbReference>
<dbReference type="EMBL" id="UGYO01000002">
    <property type="protein sequence ID" value="SUJ02785.1"/>
    <property type="molecule type" value="Genomic_DNA"/>
</dbReference>